<dbReference type="PANTHER" id="PTHR43134:SF3">
    <property type="entry name" value="FLAGELLAR BIOSYNTHESIS PROTEIN FLHF"/>
    <property type="match status" value="1"/>
</dbReference>
<dbReference type="AlphaFoldDB" id="A0A6M8H7G4"/>
<name>A0A6M8H7G4_9PROT</name>
<evidence type="ECO:0000313" key="8">
    <source>
        <dbReference type="Proteomes" id="UP000500767"/>
    </source>
</evidence>
<dbReference type="KEGG" id="lck:HN018_00430"/>
<dbReference type="GO" id="GO:0005047">
    <property type="term" value="F:signal recognition particle binding"/>
    <property type="evidence" value="ECO:0007669"/>
    <property type="project" value="TreeGrafter"/>
</dbReference>
<dbReference type="RefSeq" id="WP_171837179.1">
    <property type="nucleotide sequence ID" value="NZ_CP053708.1"/>
</dbReference>
<evidence type="ECO:0000256" key="4">
    <source>
        <dbReference type="ARBA" id="ARBA00023134"/>
    </source>
</evidence>
<sequence length="354" mass="36962">MHIRIFRAPTLAAAMAQVRSELGLDALILGTRSEDGLVHVTAALEPEDEPDLPVSSRMELQPDPVIGMHPGDGLGRHGLPPFLLTALRQAPLETSCSRLFRFTRLPLDADAPPLLLAGPPGAGKTLTIAKLAARLVMEGHRPLVITADEQRAGAVEQLAAFTRLLGLTLIAAGRPDMIERALSRREPLSPVLIDAPGLDLLDPVQEELLVGLVAASGARIGLVLPAGLDYAEAAEIAVAHARIGAELLVAARLDRNGRLGGLLAAAHEADLALTEAGIGSGIADGLTRFTPALIAARLGAIAPDKFMTQAASAPSVFVQAPLRAIRDEPIGSALALHIAAQAGTSRLSQWKTNP</sequence>
<accession>A0A6M8H7G4</accession>
<dbReference type="GO" id="GO:0006614">
    <property type="term" value="P:SRP-dependent cotranslational protein targeting to membrane"/>
    <property type="evidence" value="ECO:0007669"/>
    <property type="project" value="InterPro"/>
</dbReference>
<gene>
    <name evidence="7" type="ORF">HN018_00430</name>
</gene>
<feature type="domain" description="SRP54-type proteins GTP-binding" evidence="6">
    <location>
        <begin position="111"/>
        <end position="299"/>
    </location>
</feature>
<keyword evidence="5" id="KW-0472">Membrane</keyword>
<protein>
    <recommendedName>
        <fullName evidence="6">SRP54-type proteins GTP-binding domain-containing protein</fullName>
    </recommendedName>
</protein>
<keyword evidence="3" id="KW-0547">Nucleotide-binding</keyword>
<dbReference type="InterPro" id="IPR000897">
    <property type="entry name" value="SRP54_GTPase_dom"/>
</dbReference>
<dbReference type="GO" id="GO:0003924">
    <property type="term" value="F:GTPase activity"/>
    <property type="evidence" value="ECO:0007669"/>
    <property type="project" value="TreeGrafter"/>
</dbReference>
<organism evidence="7 8">
    <name type="scientific">Lichenicola cladoniae</name>
    <dbReference type="NCBI Taxonomy" id="1484109"/>
    <lineage>
        <taxon>Bacteria</taxon>
        <taxon>Pseudomonadati</taxon>
        <taxon>Pseudomonadota</taxon>
        <taxon>Alphaproteobacteria</taxon>
        <taxon>Acetobacterales</taxon>
        <taxon>Acetobacteraceae</taxon>
        <taxon>Lichenicola</taxon>
    </lineage>
</organism>
<evidence type="ECO:0000256" key="3">
    <source>
        <dbReference type="ARBA" id="ARBA00022741"/>
    </source>
</evidence>
<dbReference type="InterPro" id="IPR027417">
    <property type="entry name" value="P-loop_NTPase"/>
</dbReference>
<proteinExistence type="inferred from homology"/>
<keyword evidence="8" id="KW-1185">Reference proteome</keyword>
<dbReference type="EMBL" id="CP053708">
    <property type="protein sequence ID" value="QKE88723.1"/>
    <property type="molecule type" value="Genomic_DNA"/>
</dbReference>
<dbReference type="GO" id="GO:0005886">
    <property type="term" value="C:plasma membrane"/>
    <property type="evidence" value="ECO:0007669"/>
    <property type="project" value="UniProtKB-SubCell"/>
</dbReference>
<evidence type="ECO:0000259" key="6">
    <source>
        <dbReference type="SMART" id="SM00962"/>
    </source>
</evidence>
<keyword evidence="4" id="KW-0342">GTP-binding</keyword>
<comment type="subcellular location">
    <subcellularLocation>
        <location evidence="1">Cell membrane</location>
        <topology evidence="1">Peripheral membrane protein</topology>
        <orientation evidence="1">Cytoplasmic side</orientation>
    </subcellularLocation>
</comment>
<evidence type="ECO:0000313" key="7">
    <source>
        <dbReference type="EMBL" id="QKE88723.1"/>
    </source>
</evidence>
<evidence type="ECO:0000256" key="2">
    <source>
        <dbReference type="ARBA" id="ARBA00008531"/>
    </source>
</evidence>
<dbReference type="GO" id="GO:0005525">
    <property type="term" value="F:GTP binding"/>
    <property type="evidence" value="ECO:0007669"/>
    <property type="project" value="UniProtKB-KW"/>
</dbReference>
<evidence type="ECO:0000256" key="5">
    <source>
        <dbReference type="ARBA" id="ARBA00023136"/>
    </source>
</evidence>
<evidence type="ECO:0000256" key="1">
    <source>
        <dbReference type="ARBA" id="ARBA00004413"/>
    </source>
</evidence>
<dbReference type="Pfam" id="PF00448">
    <property type="entry name" value="SRP54"/>
    <property type="match status" value="1"/>
</dbReference>
<dbReference type="SUPFAM" id="SSF52540">
    <property type="entry name" value="P-loop containing nucleoside triphosphate hydrolases"/>
    <property type="match status" value="1"/>
</dbReference>
<dbReference type="PANTHER" id="PTHR43134">
    <property type="entry name" value="SIGNAL RECOGNITION PARTICLE RECEPTOR SUBUNIT ALPHA"/>
    <property type="match status" value="1"/>
</dbReference>
<comment type="similarity">
    <text evidence="2">Belongs to the GTP-binding SRP family.</text>
</comment>
<dbReference type="Proteomes" id="UP000500767">
    <property type="component" value="Chromosome"/>
</dbReference>
<dbReference type="Gene3D" id="3.40.50.300">
    <property type="entry name" value="P-loop containing nucleotide triphosphate hydrolases"/>
    <property type="match status" value="1"/>
</dbReference>
<dbReference type="SMART" id="SM00962">
    <property type="entry name" value="SRP54"/>
    <property type="match status" value="1"/>
</dbReference>
<reference evidence="7 8" key="1">
    <citation type="journal article" date="2014" name="World J. Microbiol. Biotechnol.">
        <title>Biodiversity and physiological characteristics of Antarctic and Arctic lichens-associated bacteria.</title>
        <authorList>
            <person name="Lee Y.M."/>
            <person name="Kim E.H."/>
            <person name="Lee H.K."/>
            <person name="Hong S.G."/>
        </authorList>
    </citation>
    <scope>NUCLEOTIDE SEQUENCE [LARGE SCALE GENOMIC DNA]</scope>
    <source>
        <strain evidence="7 8">PAMC 26569</strain>
    </source>
</reference>